<sequence length="227" mass="26135">MTLMIKAVLFDLFETLITEFSDGKRLSKRDYNYQALLGLSDEEFQKEWQSRSKDRMTGRFPDYPSVIKDIIAKRELEHNDHAIQHLYQKRMEEKMLPFRNIGPEVIHLLTSLKNNKLKLGLVSNCTEEEISEWRHSELAPYFDEVIFSYEVGFAKPDPRIYELACHRLKVEPSEAIFIGDGGSQELEGAHGAGLMAYQAVWFSSFIDSKFTKLVNPSDVLSGDLFSS</sequence>
<dbReference type="GO" id="GO:0016787">
    <property type="term" value="F:hydrolase activity"/>
    <property type="evidence" value="ECO:0007669"/>
    <property type="project" value="UniProtKB-KW"/>
</dbReference>
<dbReference type="PRINTS" id="PR00413">
    <property type="entry name" value="HADHALOGNASE"/>
</dbReference>
<comment type="caution">
    <text evidence="2">The sequence shown here is derived from an EMBL/GenBank/DDBJ whole genome shotgun (WGS) entry which is preliminary data.</text>
</comment>
<dbReference type="SFLD" id="SFLDS00003">
    <property type="entry name" value="Haloacid_Dehalogenase"/>
    <property type="match status" value="1"/>
</dbReference>
<dbReference type="OrthoDB" id="9809962at2"/>
<gene>
    <name evidence="2" type="ORF">CGZ75_00030</name>
</gene>
<organism evidence="2 3">
    <name type="scientific">Paenibacillus herberti</name>
    <dbReference type="NCBI Taxonomy" id="1619309"/>
    <lineage>
        <taxon>Bacteria</taxon>
        <taxon>Bacillati</taxon>
        <taxon>Bacillota</taxon>
        <taxon>Bacilli</taxon>
        <taxon>Bacillales</taxon>
        <taxon>Paenibacillaceae</taxon>
        <taxon>Paenibacillus</taxon>
    </lineage>
</organism>
<evidence type="ECO:0000313" key="2">
    <source>
        <dbReference type="EMBL" id="OXM15178.1"/>
    </source>
</evidence>
<dbReference type="SUPFAM" id="SSF56784">
    <property type="entry name" value="HAD-like"/>
    <property type="match status" value="1"/>
</dbReference>
<dbReference type="EMBL" id="NMUQ01000001">
    <property type="protein sequence ID" value="OXM15178.1"/>
    <property type="molecule type" value="Genomic_DNA"/>
</dbReference>
<keyword evidence="3" id="KW-1185">Reference proteome</keyword>
<dbReference type="InterPro" id="IPR023214">
    <property type="entry name" value="HAD_sf"/>
</dbReference>
<dbReference type="Gene3D" id="3.40.50.1000">
    <property type="entry name" value="HAD superfamily/HAD-like"/>
    <property type="match status" value="1"/>
</dbReference>
<protein>
    <submittedName>
        <fullName evidence="2">Haloacid dehalogenase</fullName>
    </submittedName>
</protein>
<proteinExistence type="predicted"/>
<dbReference type="PANTHER" id="PTHR43316">
    <property type="entry name" value="HYDROLASE, HALOACID DELAHOGENASE-RELATED"/>
    <property type="match status" value="1"/>
</dbReference>
<dbReference type="InterPro" id="IPR051540">
    <property type="entry name" value="S-2-haloacid_dehalogenase"/>
</dbReference>
<keyword evidence="1" id="KW-0378">Hydrolase</keyword>
<evidence type="ECO:0000256" key="1">
    <source>
        <dbReference type="ARBA" id="ARBA00022801"/>
    </source>
</evidence>
<accession>A0A229NZ94</accession>
<evidence type="ECO:0000313" key="3">
    <source>
        <dbReference type="Proteomes" id="UP000215145"/>
    </source>
</evidence>
<dbReference type="NCBIfam" id="TIGR01509">
    <property type="entry name" value="HAD-SF-IA-v3"/>
    <property type="match status" value="1"/>
</dbReference>
<name>A0A229NZ94_9BACL</name>
<dbReference type="AlphaFoldDB" id="A0A229NZ94"/>
<dbReference type="InterPro" id="IPR006439">
    <property type="entry name" value="HAD-SF_hydro_IA"/>
</dbReference>
<dbReference type="Pfam" id="PF00702">
    <property type="entry name" value="Hydrolase"/>
    <property type="match status" value="1"/>
</dbReference>
<dbReference type="Proteomes" id="UP000215145">
    <property type="component" value="Unassembled WGS sequence"/>
</dbReference>
<dbReference type="PANTHER" id="PTHR43316:SF3">
    <property type="entry name" value="HALOACID DEHALOGENASE, TYPE II (AFU_ORTHOLOGUE AFUA_2G07750)-RELATED"/>
    <property type="match status" value="1"/>
</dbReference>
<dbReference type="SFLD" id="SFLDG01129">
    <property type="entry name" value="C1.5:_HAD__Beta-PGM__Phosphata"/>
    <property type="match status" value="1"/>
</dbReference>
<reference evidence="2 3" key="1">
    <citation type="submission" date="2017-07" db="EMBL/GenBank/DDBJ databases">
        <title>Paenibacillus herberti R33 genome sequencing and assembly.</title>
        <authorList>
            <person name="Su W."/>
        </authorList>
    </citation>
    <scope>NUCLEOTIDE SEQUENCE [LARGE SCALE GENOMIC DNA]</scope>
    <source>
        <strain evidence="2 3">R33</strain>
    </source>
</reference>
<dbReference type="InterPro" id="IPR036412">
    <property type="entry name" value="HAD-like_sf"/>
</dbReference>
<dbReference type="NCBIfam" id="TIGR01549">
    <property type="entry name" value="HAD-SF-IA-v1"/>
    <property type="match status" value="1"/>
</dbReference>